<accession>A0A022KY97</accession>
<protein>
    <submittedName>
        <fullName evidence="1">ATP-binding protein</fullName>
    </submittedName>
</protein>
<comment type="caution">
    <text evidence="1">The sequence shown here is derived from an EMBL/GenBank/DDBJ whole genome shotgun (WGS) entry which is preliminary data.</text>
</comment>
<dbReference type="GO" id="GO:0005524">
    <property type="term" value="F:ATP binding"/>
    <property type="evidence" value="ECO:0007669"/>
    <property type="project" value="UniProtKB-KW"/>
</dbReference>
<dbReference type="HOGENOM" id="CLU_168842_2_0_11"/>
<proteinExistence type="predicted"/>
<dbReference type="AlphaFoldDB" id="A0A022KY97"/>
<dbReference type="Pfam" id="PF11305">
    <property type="entry name" value="DUF3107"/>
    <property type="match status" value="1"/>
</dbReference>
<organism evidence="1 2">
    <name type="scientific">Brachybacterium muris UCD-AY4</name>
    <dbReference type="NCBI Taxonomy" id="1249481"/>
    <lineage>
        <taxon>Bacteria</taxon>
        <taxon>Bacillati</taxon>
        <taxon>Actinomycetota</taxon>
        <taxon>Actinomycetes</taxon>
        <taxon>Micrococcales</taxon>
        <taxon>Dermabacteraceae</taxon>
        <taxon>Brachybacterium</taxon>
    </lineage>
</organism>
<dbReference type="RefSeq" id="WP_017822676.1">
    <property type="nucleotide sequence ID" value="NZ_AORC01000005.1"/>
</dbReference>
<evidence type="ECO:0000313" key="1">
    <source>
        <dbReference type="EMBL" id="EYT50112.1"/>
    </source>
</evidence>
<evidence type="ECO:0000313" key="2">
    <source>
        <dbReference type="Proteomes" id="UP000019754"/>
    </source>
</evidence>
<dbReference type="InterPro" id="IPR021456">
    <property type="entry name" value="DUF3107"/>
</dbReference>
<keyword evidence="1" id="KW-0547">Nucleotide-binding</keyword>
<sequence>MEIRIGIQHSPREIVIETDDAEQDHAALLETLTTAVAEGTPVTLRDVKGRSVLIPGAKVAYAEISTEEPRRVGFLG</sequence>
<keyword evidence="1" id="KW-0067">ATP-binding</keyword>
<dbReference type="STRING" id="1249481.D641_0104845"/>
<reference evidence="1 2" key="1">
    <citation type="journal article" date="2013" name="Genome Announc.">
        <title>Draft genome sequence of an Actinobacterium, Brachybacterium muris strain UCD-AY4.</title>
        <authorList>
            <person name="Lo J.R."/>
            <person name="Lang J.M."/>
            <person name="Darling A.E."/>
            <person name="Eisen J.A."/>
            <person name="Coil D.A."/>
        </authorList>
    </citation>
    <scope>NUCLEOTIDE SEQUENCE [LARGE SCALE GENOMIC DNA]</scope>
    <source>
        <strain evidence="1 2">UCD-AY4</strain>
    </source>
</reference>
<name>A0A022KY97_9MICO</name>
<dbReference type="OrthoDB" id="3268468at2"/>
<keyword evidence="2" id="KW-1185">Reference proteome</keyword>
<dbReference type="Proteomes" id="UP000019754">
    <property type="component" value="Unassembled WGS sequence"/>
</dbReference>
<gene>
    <name evidence="1" type="ORF">D641_0104845</name>
</gene>
<dbReference type="EMBL" id="AORC01000005">
    <property type="protein sequence ID" value="EYT50112.1"/>
    <property type="molecule type" value="Genomic_DNA"/>
</dbReference>